<reference evidence="3" key="1">
    <citation type="submission" date="2020-03" db="EMBL/GenBank/DDBJ databases">
        <title>Transcriptomic Profiling of the Digestive Tract of the Rat Flea, Xenopsylla cheopis, Following Blood Feeding and Infection with Yersinia pestis.</title>
        <authorList>
            <person name="Bland D.M."/>
            <person name="Martens C.A."/>
            <person name="Virtaneva K."/>
            <person name="Kanakabandi K."/>
            <person name="Long D."/>
            <person name="Rosenke R."/>
            <person name="Saturday G.A."/>
            <person name="Hoyt F.H."/>
            <person name="Bruno D.P."/>
            <person name="Ribeiro J.M.C."/>
            <person name="Hinnebusch J."/>
        </authorList>
    </citation>
    <scope>NUCLEOTIDE SEQUENCE</scope>
</reference>
<evidence type="ECO:0000256" key="1">
    <source>
        <dbReference type="ARBA" id="ARBA00022803"/>
    </source>
</evidence>
<dbReference type="PROSITE" id="PS50005">
    <property type="entry name" value="TPR"/>
    <property type="match status" value="2"/>
</dbReference>
<keyword evidence="1 2" id="KW-0802">TPR repeat</keyword>
<dbReference type="GO" id="GO:0051301">
    <property type="term" value="P:cell division"/>
    <property type="evidence" value="ECO:0007669"/>
    <property type="project" value="TreeGrafter"/>
</dbReference>
<dbReference type="InterPro" id="IPR019734">
    <property type="entry name" value="TPR_rpt"/>
</dbReference>
<dbReference type="Pfam" id="PF13181">
    <property type="entry name" value="TPR_8"/>
    <property type="match status" value="1"/>
</dbReference>
<sequence>MVGIQLFSKQVKLLYDQELYSNVVSLANLVLSICDAVSEAEKLDCNIYYAESLFQMKQYRKAANIYKTIISIKKNSAKSKPLNTNENKKDISEAELSYKLYLCYVEMKQHKLALNALQQIPAKQRNLKINFALGNLLRENGHERLAITCYKEILKECPLALQAIESLLALGVNGNELSGAILEVTEEIEGSEWLRTWVKALAFYYSQDYIQAISTLKSLDIYPSLRTNSTVLVTLAESYYYNGDYKNAFLTFQRAKYNDPRLDRGLSKLACLYFRSNKLTELDQLVSPTLPISEYTSETWTAQAYYQYSIKKHSRALYFAHKACLENLENVDAILLKGTLLLESKKHEKAINHFRDALNIAPYQFEVHKGIVDTYLSWDRYREAVNAASNACKQLGNTPRPLTLYASVLMKDANNLAKAKTILEKVLKINETHTPAVLLLVDILEQQHRNYSVVQLLHRQLGIQPSAKLYQVLGDFLARPGITHDLDGAITAYTKALTLEPNNQKAQEGINKLDQRENDTSYDHLLANNESGHADSDASYHLIADSNRTPSVDSSNIGNESAMDAVWSDMELEINVPNT</sequence>
<dbReference type="SMART" id="SM00028">
    <property type="entry name" value="TPR"/>
    <property type="match status" value="7"/>
</dbReference>
<feature type="repeat" description="TPR" evidence="2">
    <location>
        <begin position="229"/>
        <end position="262"/>
    </location>
</feature>
<dbReference type="GO" id="GO:0005680">
    <property type="term" value="C:anaphase-promoting complex"/>
    <property type="evidence" value="ECO:0007669"/>
    <property type="project" value="TreeGrafter"/>
</dbReference>
<dbReference type="GO" id="GO:0045842">
    <property type="term" value="P:positive regulation of mitotic metaphase/anaphase transition"/>
    <property type="evidence" value="ECO:0007669"/>
    <property type="project" value="TreeGrafter"/>
</dbReference>
<dbReference type="PANTHER" id="PTHR12558:SF36">
    <property type="entry name" value="ANAPHASE-PROMOTING COMPLEX SUBUNIT 7"/>
    <property type="match status" value="1"/>
</dbReference>
<dbReference type="PANTHER" id="PTHR12558">
    <property type="entry name" value="CELL DIVISION CYCLE 16,23,27"/>
    <property type="match status" value="1"/>
</dbReference>
<feature type="repeat" description="TPR" evidence="2">
    <location>
        <begin position="331"/>
        <end position="364"/>
    </location>
</feature>
<dbReference type="EMBL" id="GIIL01005195">
    <property type="protein sequence ID" value="NOV48921.1"/>
    <property type="molecule type" value="Transcribed_RNA"/>
</dbReference>
<dbReference type="InterPro" id="IPR011990">
    <property type="entry name" value="TPR-like_helical_dom_sf"/>
</dbReference>
<protein>
    <submittedName>
        <fullName evidence="3">Putative anaphase-promoting complex apc subunit 7</fullName>
    </submittedName>
</protein>
<dbReference type="SUPFAM" id="SSF48452">
    <property type="entry name" value="TPR-like"/>
    <property type="match status" value="2"/>
</dbReference>
<proteinExistence type="predicted"/>
<evidence type="ECO:0000313" key="3">
    <source>
        <dbReference type="EMBL" id="NOV48921.1"/>
    </source>
</evidence>
<evidence type="ECO:0000256" key="2">
    <source>
        <dbReference type="PROSITE-ProRule" id="PRU00339"/>
    </source>
</evidence>
<dbReference type="AlphaFoldDB" id="A0A6M2DV30"/>
<accession>A0A6M2DV30</accession>
<dbReference type="Gene3D" id="1.25.40.10">
    <property type="entry name" value="Tetratricopeptide repeat domain"/>
    <property type="match status" value="4"/>
</dbReference>
<name>A0A6M2DV30_XENCH</name>
<dbReference type="GO" id="GO:0016567">
    <property type="term" value="P:protein ubiquitination"/>
    <property type="evidence" value="ECO:0007669"/>
    <property type="project" value="TreeGrafter"/>
</dbReference>
<organism evidence="3">
    <name type="scientific">Xenopsylla cheopis</name>
    <name type="common">Oriental rat flea</name>
    <name type="synonym">Pulex cheopis</name>
    <dbReference type="NCBI Taxonomy" id="163159"/>
    <lineage>
        <taxon>Eukaryota</taxon>
        <taxon>Metazoa</taxon>
        <taxon>Ecdysozoa</taxon>
        <taxon>Arthropoda</taxon>
        <taxon>Hexapoda</taxon>
        <taxon>Insecta</taxon>
        <taxon>Pterygota</taxon>
        <taxon>Neoptera</taxon>
        <taxon>Endopterygota</taxon>
        <taxon>Siphonaptera</taxon>
        <taxon>Pulicidae</taxon>
        <taxon>Xenopsyllinae</taxon>
        <taxon>Xenopsylla</taxon>
    </lineage>
</organism>